<keyword evidence="1" id="KW-0812">Transmembrane</keyword>
<sequence length="169" mass="18499">MTRTRPSSQAQRHGFTLLELMVVMALLAIAASLTGPRLWAMLQPSPERDLPRQLVEQIDRLRSDAVFRRKTQAAEIDIEANVLHTPRGDWRPPEGWLFVALPDVATTADPATAPAAPPAILSLEFLADGSASSMRFALQGPSHPGWQFHISPHTGRLSIQPLASETPDV</sequence>
<keyword evidence="1" id="KW-0472">Membrane</keyword>
<evidence type="ECO:0000256" key="1">
    <source>
        <dbReference type="SAM" id="Phobius"/>
    </source>
</evidence>
<comment type="caution">
    <text evidence="2">The sequence shown here is derived from an EMBL/GenBank/DDBJ whole genome shotgun (WGS) entry which is preliminary data.</text>
</comment>
<feature type="transmembrane region" description="Helical" evidence="1">
    <location>
        <begin position="20"/>
        <end position="40"/>
    </location>
</feature>
<accession>A0ABT8B721</accession>
<dbReference type="NCBIfam" id="TIGR02532">
    <property type="entry name" value="IV_pilin_GFxxxE"/>
    <property type="match status" value="1"/>
</dbReference>
<gene>
    <name evidence="2" type="ORF">QWZ03_14945</name>
</gene>
<dbReference type="InterPro" id="IPR012902">
    <property type="entry name" value="N_methyl_site"/>
</dbReference>
<reference evidence="2" key="2">
    <citation type="submission" date="2023-06" db="EMBL/GenBank/DDBJ databases">
        <authorList>
            <person name="Lucena T."/>
            <person name="Sun Q."/>
        </authorList>
    </citation>
    <scope>NUCLEOTIDE SEQUENCE</scope>
    <source>
        <strain evidence="2">CECT 7703</strain>
    </source>
</reference>
<dbReference type="Proteomes" id="UP001180081">
    <property type="component" value="Unassembled WGS sequence"/>
</dbReference>
<evidence type="ECO:0000313" key="3">
    <source>
        <dbReference type="Proteomes" id="UP001180081"/>
    </source>
</evidence>
<dbReference type="PROSITE" id="PS00409">
    <property type="entry name" value="PROKAR_NTER_METHYL"/>
    <property type="match status" value="1"/>
</dbReference>
<reference evidence="2" key="1">
    <citation type="journal article" date="2014" name="Int. J. Syst. Evol. Microbiol.">
        <title>Complete genome of a new Firmicutes species belonging to the dominant human colonic microbiota ('Ruminococcus bicirculans') reveals two chromosomes and a selective capacity to utilize plant glucans.</title>
        <authorList>
            <consortium name="NISC Comparative Sequencing Program"/>
            <person name="Wegmann U."/>
            <person name="Louis P."/>
            <person name="Goesmann A."/>
            <person name="Henrissat B."/>
            <person name="Duncan S.H."/>
            <person name="Flint H.J."/>
        </authorList>
    </citation>
    <scope>NUCLEOTIDE SEQUENCE</scope>
    <source>
        <strain evidence="2">CECT 7703</strain>
    </source>
</reference>
<protein>
    <submittedName>
        <fullName evidence="2">Prepilin-type N-terminal cleavage/methylation domain-containing protein</fullName>
    </submittedName>
</protein>
<dbReference type="Pfam" id="PF07963">
    <property type="entry name" value="N_methyl"/>
    <property type="match status" value="1"/>
</dbReference>
<dbReference type="SUPFAM" id="SSF54523">
    <property type="entry name" value="Pili subunits"/>
    <property type="match status" value="1"/>
</dbReference>
<keyword evidence="3" id="KW-1185">Reference proteome</keyword>
<dbReference type="RefSeq" id="WP_290333452.1">
    <property type="nucleotide sequence ID" value="NZ_JAUFPU010000018.1"/>
</dbReference>
<proteinExistence type="predicted"/>
<name>A0ABT8B721_9NEIS</name>
<dbReference type="EMBL" id="JAUFPU010000018">
    <property type="protein sequence ID" value="MDN3578063.1"/>
    <property type="molecule type" value="Genomic_DNA"/>
</dbReference>
<dbReference type="InterPro" id="IPR045584">
    <property type="entry name" value="Pilin-like"/>
</dbReference>
<evidence type="ECO:0000313" key="2">
    <source>
        <dbReference type="EMBL" id="MDN3578063.1"/>
    </source>
</evidence>
<keyword evidence="1" id="KW-1133">Transmembrane helix</keyword>
<organism evidence="2 3">
    <name type="scientific">Chitinimonas viridis</name>
    <dbReference type="NCBI Taxonomy" id="664880"/>
    <lineage>
        <taxon>Bacteria</taxon>
        <taxon>Pseudomonadati</taxon>
        <taxon>Pseudomonadota</taxon>
        <taxon>Betaproteobacteria</taxon>
        <taxon>Neisseriales</taxon>
        <taxon>Chitinibacteraceae</taxon>
        <taxon>Chitinimonas</taxon>
    </lineage>
</organism>